<feature type="domain" description="DUF306" evidence="2">
    <location>
        <begin position="27"/>
        <end position="109"/>
    </location>
</feature>
<feature type="chain" id="PRO_5045567565" evidence="1">
    <location>
        <begin position="28"/>
        <end position="148"/>
    </location>
</feature>
<name>A0ABU3BQP8_9BACT</name>
<dbReference type="EMBL" id="JAVRHT010000014">
    <property type="protein sequence ID" value="MDT0631600.1"/>
    <property type="molecule type" value="Genomic_DNA"/>
</dbReference>
<keyword evidence="4" id="KW-1185">Reference proteome</keyword>
<reference evidence="3 4" key="1">
    <citation type="submission" date="2023-09" db="EMBL/GenBank/DDBJ databases">
        <authorList>
            <person name="Rey-Velasco X."/>
        </authorList>
    </citation>
    <scope>NUCLEOTIDE SEQUENCE [LARGE SCALE GENOMIC DNA]</scope>
    <source>
        <strain evidence="3 4">F394</strain>
    </source>
</reference>
<dbReference type="Proteomes" id="UP001267426">
    <property type="component" value="Unassembled WGS sequence"/>
</dbReference>
<dbReference type="InterPro" id="IPR005184">
    <property type="entry name" value="DUF306_Meta_HslJ"/>
</dbReference>
<accession>A0ABU3BQP8</accession>
<keyword evidence="1" id="KW-0732">Signal</keyword>
<feature type="signal peptide" evidence="1">
    <location>
        <begin position="1"/>
        <end position="27"/>
    </location>
</feature>
<organism evidence="3 4">
    <name type="scientific">Rubrivirga litoralis</name>
    <dbReference type="NCBI Taxonomy" id="3075598"/>
    <lineage>
        <taxon>Bacteria</taxon>
        <taxon>Pseudomonadati</taxon>
        <taxon>Rhodothermota</taxon>
        <taxon>Rhodothermia</taxon>
        <taxon>Rhodothermales</taxon>
        <taxon>Rubricoccaceae</taxon>
        <taxon>Rubrivirga</taxon>
    </lineage>
</organism>
<dbReference type="PROSITE" id="PS51257">
    <property type="entry name" value="PROKAR_LIPOPROTEIN"/>
    <property type="match status" value="1"/>
</dbReference>
<dbReference type="Pfam" id="PF03724">
    <property type="entry name" value="META"/>
    <property type="match status" value="1"/>
</dbReference>
<comment type="caution">
    <text evidence="3">The sequence shown here is derived from an EMBL/GenBank/DDBJ whole genome shotgun (WGS) entry which is preliminary data.</text>
</comment>
<evidence type="ECO:0000256" key="1">
    <source>
        <dbReference type="SAM" id="SignalP"/>
    </source>
</evidence>
<sequence length="148" mass="14983">MRPTLALCLALPLVALGCGSTPTGLEADVPGSTWTVERVVTGNGEVLRGEGQVTFGSSGSLSVSSCNVCNGTYAVSGDQLEVAEPLACTRRRCGPGELELEDFFAGLLTLRRDGLYLVVEPDPLAGGPQVLLLPAPGASPGGAASGAR</sequence>
<proteinExistence type="predicted"/>
<evidence type="ECO:0000313" key="3">
    <source>
        <dbReference type="EMBL" id="MDT0631600.1"/>
    </source>
</evidence>
<evidence type="ECO:0000259" key="2">
    <source>
        <dbReference type="Pfam" id="PF03724"/>
    </source>
</evidence>
<dbReference type="Gene3D" id="2.40.128.270">
    <property type="match status" value="1"/>
</dbReference>
<evidence type="ECO:0000313" key="4">
    <source>
        <dbReference type="Proteomes" id="UP001267426"/>
    </source>
</evidence>
<dbReference type="RefSeq" id="WP_311662942.1">
    <property type="nucleotide sequence ID" value="NZ_JAVRHT010000014.1"/>
</dbReference>
<gene>
    <name evidence="3" type="ORF">RM540_07540</name>
</gene>
<dbReference type="InterPro" id="IPR038670">
    <property type="entry name" value="HslJ-like_sf"/>
</dbReference>
<protein>
    <submittedName>
        <fullName evidence="3">META domain-containing protein</fullName>
    </submittedName>
</protein>